<organism evidence="3 4">
    <name type="scientific">Paraconexibacter algicola</name>
    <dbReference type="NCBI Taxonomy" id="2133960"/>
    <lineage>
        <taxon>Bacteria</taxon>
        <taxon>Bacillati</taxon>
        <taxon>Actinomycetota</taxon>
        <taxon>Thermoleophilia</taxon>
        <taxon>Solirubrobacterales</taxon>
        <taxon>Paraconexibacteraceae</taxon>
        <taxon>Paraconexibacter</taxon>
    </lineage>
</organism>
<feature type="domain" description="Acyl-CoA thioesterase-like N-terminal HotDog" evidence="1">
    <location>
        <begin position="22"/>
        <end position="105"/>
    </location>
</feature>
<feature type="domain" description="Acyl-CoA thioesterase-like C-terminal" evidence="2">
    <location>
        <begin position="129"/>
        <end position="267"/>
    </location>
</feature>
<proteinExistence type="predicted"/>
<reference evidence="3 4" key="1">
    <citation type="submission" date="2018-03" db="EMBL/GenBank/DDBJ databases">
        <title>Aquarubrobacter algicola gen. nov., sp. nov., a novel actinobacterium isolated from shallow eutrophic lake during the end of cyanobacterial harmful algal blooms.</title>
        <authorList>
            <person name="Chun S.J."/>
        </authorList>
    </citation>
    <scope>NUCLEOTIDE SEQUENCE [LARGE SCALE GENOMIC DNA]</scope>
    <source>
        <strain evidence="3 4">Seoho-28</strain>
    </source>
</reference>
<dbReference type="RefSeq" id="WP_107566956.1">
    <property type="nucleotide sequence ID" value="NZ_PYYB01000001.1"/>
</dbReference>
<sequence length="274" mass="29097">MTADPTLDEMLDGAATGATTVAPGWGQGRATYGGLVAGLLVARAETLTADPARRLRSAAVSFVGPVTPGTAELQGTVLRAGGSATTVDVKLVQDGTVRAAMLATLGQDRATAIAFPADRRNPPPDLPEPDELQPIPYLEGLTPEFIRHVELRYGSGGFPLSGAAEPDFGGWFRFREPPARMGDRELIALVDAWPPAIAPMFGGPAPISTMSWSYEPVTAPDPTVPDRPDALWRYAVHTHVARDGYTQAAARVWDADGHLRAISNQTVSYFDPRG</sequence>
<dbReference type="Gene3D" id="2.40.160.210">
    <property type="entry name" value="Acyl-CoA thioesterase, double hotdog domain"/>
    <property type="match status" value="1"/>
</dbReference>
<dbReference type="InterPro" id="IPR049449">
    <property type="entry name" value="TesB_ACOT8-like_N"/>
</dbReference>
<dbReference type="AlphaFoldDB" id="A0A2T4UH21"/>
<gene>
    <name evidence="3" type="ORF">C7Y72_02020</name>
</gene>
<comment type="caution">
    <text evidence="3">The sequence shown here is derived from an EMBL/GenBank/DDBJ whole genome shotgun (WGS) entry which is preliminary data.</text>
</comment>
<evidence type="ECO:0000313" key="4">
    <source>
        <dbReference type="Proteomes" id="UP000240739"/>
    </source>
</evidence>
<dbReference type="Pfam" id="PF13622">
    <property type="entry name" value="4HBT_3"/>
    <property type="match status" value="1"/>
</dbReference>
<dbReference type="Proteomes" id="UP000240739">
    <property type="component" value="Unassembled WGS sequence"/>
</dbReference>
<evidence type="ECO:0000259" key="1">
    <source>
        <dbReference type="Pfam" id="PF13622"/>
    </source>
</evidence>
<accession>A0A2T4UH21</accession>
<dbReference type="InterPro" id="IPR042171">
    <property type="entry name" value="Acyl-CoA_hotdog"/>
</dbReference>
<dbReference type="OrthoDB" id="5418286at2"/>
<dbReference type="Pfam" id="PF20789">
    <property type="entry name" value="4HBT_3C"/>
    <property type="match status" value="1"/>
</dbReference>
<dbReference type="InterPro" id="IPR029069">
    <property type="entry name" value="HotDog_dom_sf"/>
</dbReference>
<dbReference type="EMBL" id="PYYB01000001">
    <property type="protein sequence ID" value="PTL58518.1"/>
    <property type="molecule type" value="Genomic_DNA"/>
</dbReference>
<name>A0A2T4UH21_9ACTN</name>
<protein>
    <submittedName>
        <fullName evidence="3">Thioesterase family protein</fullName>
    </submittedName>
</protein>
<evidence type="ECO:0000259" key="2">
    <source>
        <dbReference type="Pfam" id="PF20789"/>
    </source>
</evidence>
<dbReference type="SUPFAM" id="SSF54637">
    <property type="entry name" value="Thioesterase/thiol ester dehydrase-isomerase"/>
    <property type="match status" value="2"/>
</dbReference>
<evidence type="ECO:0000313" key="3">
    <source>
        <dbReference type="EMBL" id="PTL58518.1"/>
    </source>
</evidence>
<keyword evidence="4" id="KW-1185">Reference proteome</keyword>
<dbReference type="InterPro" id="IPR049450">
    <property type="entry name" value="ACOT8-like_C"/>
</dbReference>